<accession>A0A811G3D4</accession>
<dbReference type="Pfam" id="PF01497">
    <property type="entry name" value="Peripla_BP_2"/>
    <property type="match status" value="1"/>
</dbReference>
<evidence type="ECO:0000259" key="5">
    <source>
        <dbReference type="PROSITE" id="PS50983"/>
    </source>
</evidence>
<comment type="subcellular location">
    <subcellularLocation>
        <location evidence="1">Cell envelope</location>
    </subcellularLocation>
</comment>
<keyword evidence="3" id="KW-0813">Transport</keyword>
<sequence length="325" mass="35309">MRVLFRLDIDGANPIPQIVRVVLPWEAMHVNPLISVARSKASALFAALALVLVVTLTLAGCSSDKSGETTAEAKKDPSSIRVVALDWRYEEILHALGITPVGIVEIGKSKEPQTLKGKLEGVTSVGQAKQPNLEVIQSLEPDLILASPTRQAAIMDQLKEIAPTHAYGDTSYTEVLDAMDDIATKVGAEDKAKEVRTRIESKVAQAKNKVEPGTRTALIGWSKNTLYTWVKDSFAGSLLTAAGYDYGYDGEKSAIESKTDVAELTGDKLPEMKLDVMYLYNDIEGFRSSPYADVVSNIVDVEQDTWSRSRGPLAAEAMLDQIINS</sequence>
<dbReference type="Proteomes" id="UP000480222">
    <property type="component" value="Unassembled WGS sequence"/>
</dbReference>
<gene>
    <name evidence="6" type="ORF">CIP107547_00696</name>
</gene>
<dbReference type="InterPro" id="IPR002491">
    <property type="entry name" value="ABC_transptr_periplasmic_BD"/>
</dbReference>
<dbReference type="PROSITE" id="PS50983">
    <property type="entry name" value="FE_B12_PBP"/>
    <property type="match status" value="1"/>
</dbReference>
<proteinExistence type="inferred from homology"/>
<evidence type="ECO:0000256" key="3">
    <source>
        <dbReference type="ARBA" id="ARBA00022448"/>
    </source>
</evidence>
<evidence type="ECO:0000313" key="6">
    <source>
        <dbReference type="EMBL" id="CAB0589932.1"/>
    </source>
</evidence>
<name>A0A811G3D4_CORDP</name>
<protein>
    <submittedName>
        <fullName evidence="6">Iron-siderophore ABC transporter substrate-binding protein</fullName>
    </submittedName>
</protein>
<dbReference type="AlphaFoldDB" id="A0A811G3D4"/>
<reference evidence="6 7" key="1">
    <citation type="submission" date="2020-02" db="EMBL/GenBank/DDBJ databases">
        <authorList>
            <person name="Brisse S."/>
        </authorList>
    </citation>
    <scope>NUCLEOTIDE SEQUENCE [LARGE SCALE GENOMIC DNA]</scope>
    <source>
        <strain evidence="6">CIP107547</strain>
    </source>
</reference>
<keyword evidence="4" id="KW-0732">Signal</keyword>
<dbReference type="PANTHER" id="PTHR30532:SF21">
    <property type="entry name" value="SIDEROPHORE-BINDING LIPOPROTEIN YFIY-RELATED"/>
    <property type="match status" value="1"/>
</dbReference>
<evidence type="ECO:0000313" key="7">
    <source>
        <dbReference type="Proteomes" id="UP000480222"/>
    </source>
</evidence>
<dbReference type="PANTHER" id="PTHR30532">
    <property type="entry name" value="IRON III DICITRATE-BINDING PERIPLASMIC PROTEIN"/>
    <property type="match status" value="1"/>
</dbReference>
<dbReference type="InterPro" id="IPR051313">
    <property type="entry name" value="Bact_iron-sidero_bind"/>
</dbReference>
<organism evidence="6 7">
    <name type="scientific">Corynebacterium diphtheriae</name>
    <dbReference type="NCBI Taxonomy" id="1717"/>
    <lineage>
        <taxon>Bacteria</taxon>
        <taxon>Bacillati</taxon>
        <taxon>Actinomycetota</taxon>
        <taxon>Actinomycetes</taxon>
        <taxon>Mycobacteriales</taxon>
        <taxon>Corynebacteriaceae</taxon>
        <taxon>Corynebacterium</taxon>
    </lineage>
</organism>
<evidence type="ECO:0000256" key="4">
    <source>
        <dbReference type="ARBA" id="ARBA00022729"/>
    </source>
</evidence>
<dbReference type="EMBL" id="CADDAV010000009">
    <property type="protein sequence ID" value="CAB0589932.1"/>
    <property type="molecule type" value="Genomic_DNA"/>
</dbReference>
<feature type="domain" description="Fe/B12 periplasmic-binding" evidence="5">
    <location>
        <begin position="81"/>
        <end position="325"/>
    </location>
</feature>
<evidence type="ECO:0000256" key="1">
    <source>
        <dbReference type="ARBA" id="ARBA00004196"/>
    </source>
</evidence>
<evidence type="ECO:0000256" key="2">
    <source>
        <dbReference type="ARBA" id="ARBA00008814"/>
    </source>
</evidence>
<dbReference type="GO" id="GO:1901678">
    <property type="term" value="P:iron coordination entity transport"/>
    <property type="evidence" value="ECO:0007669"/>
    <property type="project" value="UniProtKB-ARBA"/>
</dbReference>
<dbReference type="SUPFAM" id="SSF53807">
    <property type="entry name" value="Helical backbone' metal receptor"/>
    <property type="match status" value="1"/>
</dbReference>
<comment type="similarity">
    <text evidence="2">Belongs to the bacterial solute-binding protein 8 family.</text>
</comment>
<dbReference type="Gene3D" id="3.40.50.1980">
    <property type="entry name" value="Nitrogenase molybdenum iron protein domain"/>
    <property type="match status" value="2"/>
</dbReference>
<dbReference type="GO" id="GO:0030288">
    <property type="term" value="C:outer membrane-bounded periplasmic space"/>
    <property type="evidence" value="ECO:0007669"/>
    <property type="project" value="TreeGrafter"/>
</dbReference>
<comment type="caution">
    <text evidence="6">The sequence shown here is derived from an EMBL/GenBank/DDBJ whole genome shotgun (WGS) entry which is preliminary data.</text>
</comment>